<keyword evidence="2" id="KW-1185">Reference proteome</keyword>
<dbReference type="AlphaFoldDB" id="A0A841RHF7"/>
<protein>
    <submittedName>
        <fullName evidence="1">Uncharacterized protein</fullName>
    </submittedName>
</protein>
<evidence type="ECO:0000313" key="2">
    <source>
        <dbReference type="Proteomes" id="UP000587760"/>
    </source>
</evidence>
<dbReference type="RefSeq" id="WP_184748853.1">
    <property type="nucleotide sequence ID" value="NZ_JACHGJ010000014.1"/>
</dbReference>
<name>A0A841RHF7_9SPIO</name>
<dbReference type="EMBL" id="JACHGJ010000014">
    <property type="protein sequence ID" value="MBB6482617.1"/>
    <property type="molecule type" value="Genomic_DNA"/>
</dbReference>
<sequence length="87" mass="10162">MLRLPMRKGKILKDILKFLNIYQNSIIQSDNETANIEHYLRAKGLMDLARYYGRTGVFDKDVMATIDGVFKDIENLTILRIRDDLNN</sequence>
<comment type="caution">
    <text evidence="1">The sequence shown here is derived from an EMBL/GenBank/DDBJ whole genome shotgun (WGS) entry which is preliminary data.</text>
</comment>
<dbReference type="Proteomes" id="UP000587760">
    <property type="component" value="Unassembled WGS sequence"/>
</dbReference>
<reference evidence="1 2" key="1">
    <citation type="submission" date="2020-08" db="EMBL/GenBank/DDBJ databases">
        <title>Genomic Encyclopedia of Type Strains, Phase IV (KMG-IV): sequencing the most valuable type-strain genomes for metagenomic binning, comparative biology and taxonomic classification.</title>
        <authorList>
            <person name="Goeker M."/>
        </authorList>
    </citation>
    <scope>NUCLEOTIDE SEQUENCE [LARGE SCALE GENOMIC DNA]</scope>
    <source>
        <strain evidence="1 2">DSM 2461</strain>
    </source>
</reference>
<organism evidence="1 2">
    <name type="scientific">Spirochaeta isovalerica</name>
    <dbReference type="NCBI Taxonomy" id="150"/>
    <lineage>
        <taxon>Bacteria</taxon>
        <taxon>Pseudomonadati</taxon>
        <taxon>Spirochaetota</taxon>
        <taxon>Spirochaetia</taxon>
        <taxon>Spirochaetales</taxon>
        <taxon>Spirochaetaceae</taxon>
        <taxon>Spirochaeta</taxon>
    </lineage>
</organism>
<proteinExistence type="predicted"/>
<gene>
    <name evidence="1" type="ORF">HNR50_004318</name>
</gene>
<evidence type="ECO:0000313" key="1">
    <source>
        <dbReference type="EMBL" id="MBB6482617.1"/>
    </source>
</evidence>
<accession>A0A841RHF7</accession>